<sequence length="139" mass="14566">MLARRTCSVSAGGTQKLRCGHGGQSIALSAKRQRPPETFQAPPSRSRDPSSTPFLSLPPPAGSKLMYQVSGEYQPAAAGRAYAGIVKERSKHAFTSSGWLCRDGNGTAACQPCGQAKLRPCADCNDGAGREGLLAQSMI</sequence>
<name>A0A2P4ZWC1_9HYPO</name>
<dbReference type="RefSeq" id="XP_018661866.1">
    <property type="nucleotide sequence ID" value="XM_018804875.1"/>
</dbReference>
<proteinExistence type="predicted"/>
<accession>A0A2P4ZWC1</accession>
<gene>
    <name evidence="2" type="ORF">TGAM01_v202427</name>
</gene>
<evidence type="ECO:0000256" key="1">
    <source>
        <dbReference type="SAM" id="MobiDB-lite"/>
    </source>
</evidence>
<reference evidence="2 3" key="1">
    <citation type="journal article" date="2016" name="Genome Announc.">
        <title>Draft Whole-Genome Sequence of Trichoderma gamsii T6085, a Promising Biocontrol Agent of Fusarium Head Blight on Wheat.</title>
        <authorList>
            <person name="Baroncelli R."/>
            <person name="Zapparata A."/>
            <person name="Piaggeschi G."/>
            <person name="Sarrocco S."/>
            <person name="Vannacci G."/>
        </authorList>
    </citation>
    <scope>NUCLEOTIDE SEQUENCE [LARGE SCALE GENOMIC DNA]</scope>
    <source>
        <strain evidence="2 3">T6085</strain>
    </source>
</reference>
<keyword evidence="3" id="KW-1185">Reference proteome</keyword>
<evidence type="ECO:0000313" key="3">
    <source>
        <dbReference type="Proteomes" id="UP000054821"/>
    </source>
</evidence>
<comment type="caution">
    <text evidence="2">The sequence shown here is derived from an EMBL/GenBank/DDBJ whole genome shotgun (WGS) entry which is preliminary data.</text>
</comment>
<protein>
    <submittedName>
        <fullName evidence="2">Uncharacterized protein</fullName>
    </submittedName>
</protein>
<organism evidence="2 3">
    <name type="scientific">Trichoderma gamsii</name>
    <dbReference type="NCBI Taxonomy" id="398673"/>
    <lineage>
        <taxon>Eukaryota</taxon>
        <taxon>Fungi</taxon>
        <taxon>Dikarya</taxon>
        <taxon>Ascomycota</taxon>
        <taxon>Pezizomycotina</taxon>
        <taxon>Sordariomycetes</taxon>
        <taxon>Hypocreomycetidae</taxon>
        <taxon>Hypocreales</taxon>
        <taxon>Hypocreaceae</taxon>
        <taxon>Trichoderma</taxon>
    </lineage>
</organism>
<dbReference type="EMBL" id="JPDN02000006">
    <property type="protein sequence ID" value="PON28580.1"/>
    <property type="molecule type" value="Genomic_DNA"/>
</dbReference>
<dbReference type="GeneID" id="29984958"/>
<dbReference type="AlphaFoldDB" id="A0A2P4ZWC1"/>
<evidence type="ECO:0000313" key="2">
    <source>
        <dbReference type="EMBL" id="PON28580.1"/>
    </source>
</evidence>
<dbReference type="Proteomes" id="UP000054821">
    <property type="component" value="Unassembled WGS sequence"/>
</dbReference>
<feature type="region of interest" description="Disordered" evidence="1">
    <location>
        <begin position="20"/>
        <end position="60"/>
    </location>
</feature>